<dbReference type="InterPro" id="IPR014044">
    <property type="entry name" value="CAP_dom"/>
</dbReference>
<dbReference type="PANTHER" id="PTHR31157:SF1">
    <property type="entry name" value="SCP DOMAIN-CONTAINING PROTEIN"/>
    <property type="match status" value="1"/>
</dbReference>
<dbReference type="Proteomes" id="UP000218615">
    <property type="component" value="Unassembled WGS sequence"/>
</dbReference>
<feature type="domain" description="SCP" evidence="1">
    <location>
        <begin position="132"/>
        <end position="252"/>
    </location>
</feature>
<sequence length="360" mass="40328">MSGKTALFVILLVSLTIFTAGCTSYVGDSSYSMRFSINETGEPLEGNVLNNGILLGYAQNGSFTTNLEKLRPGLIALNGTYESNPFEFYFEFPSESFNYSGIDFTVREKDLRKVLFNTSVLNIPQLEREVFDQVNKERAKSGLKSLKWNDRIASVSKNYSKTLSIQGFHHKDIEGKDAGDRLKESKIFYTVASENLYMIEGLNETVNISETAVNGWLGSPAHRSPIMDRDGLFSDSGVGIYCEEKTCYAVMVFAGLERNENIKLEPGYLTFLYLNDPSYPFDFDVAADVEIDSTANINIYIVSGSEQYDNLMNNRDFQSVIEDKMISRFSRKITAAKGYGIVVQTLGDSSAQINIHIRYS</sequence>
<dbReference type="EMBL" id="FZMP01000245">
    <property type="protein sequence ID" value="SNQ62879.1"/>
    <property type="molecule type" value="Genomic_DNA"/>
</dbReference>
<dbReference type="Gene3D" id="3.40.33.10">
    <property type="entry name" value="CAP"/>
    <property type="match status" value="1"/>
</dbReference>
<dbReference type="SUPFAM" id="SSF55797">
    <property type="entry name" value="PR-1-like"/>
    <property type="match status" value="1"/>
</dbReference>
<dbReference type="AlphaFoldDB" id="A0A284VUI6"/>
<dbReference type="PROSITE" id="PS51257">
    <property type="entry name" value="PROKAR_LIPOPROTEIN"/>
    <property type="match status" value="1"/>
</dbReference>
<evidence type="ECO:0000313" key="2">
    <source>
        <dbReference type="EMBL" id="SNQ62879.1"/>
    </source>
</evidence>
<dbReference type="Pfam" id="PF00188">
    <property type="entry name" value="CAP"/>
    <property type="match status" value="1"/>
</dbReference>
<dbReference type="PANTHER" id="PTHR31157">
    <property type="entry name" value="SCP DOMAIN-CONTAINING PROTEIN"/>
    <property type="match status" value="1"/>
</dbReference>
<evidence type="ECO:0000259" key="1">
    <source>
        <dbReference type="Pfam" id="PF00188"/>
    </source>
</evidence>
<organism evidence="2 3">
    <name type="scientific">Candidatus Methanoperedens nitratireducens</name>
    <dbReference type="NCBI Taxonomy" id="1392998"/>
    <lineage>
        <taxon>Archaea</taxon>
        <taxon>Methanobacteriati</taxon>
        <taxon>Methanobacteriota</taxon>
        <taxon>Stenosarchaea group</taxon>
        <taxon>Methanomicrobia</taxon>
        <taxon>Methanosarcinales</taxon>
        <taxon>ANME-2 cluster</taxon>
        <taxon>Candidatus Methanoperedentaceae</taxon>
        <taxon>Candidatus Methanoperedens</taxon>
    </lineage>
</organism>
<dbReference type="InterPro" id="IPR035940">
    <property type="entry name" value="CAP_sf"/>
</dbReference>
<gene>
    <name evidence="2" type="ORF">MNV_940005</name>
</gene>
<dbReference type="RefSeq" id="WP_179294084.1">
    <property type="nucleotide sequence ID" value="NZ_FZMP01000245.1"/>
</dbReference>
<proteinExistence type="predicted"/>
<dbReference type="CDD" id="cd05379">
    <property type="entry name" value="CAP_bacterial"/>
    <property type="match status" value="1"/>
</dbReference>
<keyword evidence="3" id="KW-1185">Reference proteome</keyword>
<evidence type="ECO:0000313" key="3">
    <source>
        <dbReference type="Proteomes" id="UP000218615"/>
    </source>
</evidence>
<name>A0A284VUI6_9EURY</name>
<protein>
    <recommendedName>
        <fullName evidence="1">SCP domain-containing protein</fullName>
    </recommendedName>
</protein>
<accession>A0A284VUI6</accession>
<reference evidence="3" key="1">
    <citation type="submission" date="2017-06" db="EMBL/GenBank/DDBJ databases">
        <authorList>
            <person name="Cremers G."/>
        </authorList>
    </citation>
    <scope>NUCLEOTIDE SEQUENCE [LARGE SCALE GENOMIC DNA]</scope>
</reference>
<dbReference type="OrthoDB" id="60683at2157"/>